<organism evidence="7 8">
    <name type="scientific">Candidatus Magasanikbacteria bacterium RIFOXYB1_FULL_40_15</name>
    <dbReference type="NCBI Taxonomy" id="1798697"/>
    <lineage>
        <taxon>Bacteria</taxon>
        <taxon>Candidatus Magasanikiibacteriota</taxon>
    </lineage>
</organism>
<evidence type="ECO:0000256" key="6">
    <source>
        <dbReference type="ARBA" id="ARBA00023316"/>
    </source>
</evidence>
<dbReference type="PROSITE" id="PS51191">
    <property type="entry name" value="FEMABX"/>
    <property type="match status" value="1"/>
</dbReference>
<keyword evidence="6" id="KW-0961">Cell wall biogenesis/degradation</keyword>
<dbReference type="PANTHER" id="PTHR36174">
    <property type="entry name" value="LIPID II:GLYCINE GLYCYLTRANSFERASE"/>
    <property type="match status" value="1"/>
</dbReference>
<evidence type="ECO:0000313" key="7">
    <source>
        <dbReference type="EMBL" id="OGH82389.1"/>
    </source>
</evidence>
<dbReference type="InterPro" id="IPR016181">
    <property type="entry name" value="Acyl_CoA_acyltransferase"/>
</dbReference>
<keyword evidence="3" id="KW-0133">Cell shape</keyword>
<dbReference type="GO" id="GO:0009252">
    <property type="term" value="P:peptidoglycan biosynthetic process"/>
    <property type="evidence" value="ECO:0007669"/>
    <property type="project" value="UniProtKB-KW"/>
</dbReference>
<evidence type="ECO:0008006" key="9">
    <source>
        <dbReference type="Google" id="ProtNLM"/>
    </source>
</evidence>
<name>A0A1F6NEX0_9BACT</name>
<dbReference type="InterPro" id="IPR050644">
    <property type="entry name" value="PG_Glycine_Bridge_Synth"/>
</dbReference>
<dbReference type="GO" id="GO:0016755">
    <property type="term" value="F:aminoacyltransferase activity"/>
    <property type="evidence" value="ECO:0007669"/>
    <property type="project" value="InterPro"/>
</dbReference>
<evidence type="ECO:0000313" key="8">
    <source>
        <dbReference type="Proteomes" id="UP000176300"/>
    </source>
</evidence>
<dbReference type="Gene3D" id="3.40.630.30">
    <property type="match status" value="1"/>
</dbReference>
<dbReference type="PANTHER" id="PTHR36174:SF1">
    <property type="entry name" value="LIPID II:GLYCINE GLYCYLTRANSFERASE"/>
    <property type="match status" value="1"/>
</dbReference>
<keyword evidence="4" id="KW-0573">Peptidoglycan synthesis</keyword>
<dbReference type="Proteomes" id="UP000176300">
    <property type="component" value="Unassembled WGS sequence"/>
</dbReference>
<evidence type="ECO:0000256" key="4">
    <source>
        <dbReference type="ARBA" id="ARBA00022984"/>
    </source>
</evidence>
<proteinExistence type="inferred from homology"/>
<evidence type="ECO:0000256" key="5">
    <source>
        <dbReference type="ARBA" id="ARBA00023315"/>
    </source>
</evidence>
<dbReference type="GO" id="GO:0071555">
    <property type="term" value="P:cell wall organization"/>
    <property type="evidence" value="ECO:0007669"/>
    <property type="project" value="UniProtKB-KW"/>
</dbReference>
<reference evidence="7 8" key="1">
    <citation type="journal article" date="2016" name="Nat. Commun.">
        <title>Thousands of microbial genomes shed light on interconnected biogeochemical processes in an aquifer system.</title>
        <authorList>
            <person name="Anantharaman K."/>
            <person name="Brown C.T."/>
            <person name="Hug L.A."/>
            <person name="Sharon I."/>
            <person name="Castelle C.J."/>
            <person name="Probst A.J."/>
            <person name="Thomas B.C."/>
            <person name="Singh A."/>
            <person name="Wilkins M.J."/>
            <person name="Karaoz U."/>
            <person name="Brodie E.L."/>
            <person name="Williams K.H."/>
            <person name="Hubbard S.S."/>
            <person name="Banfield J.F."/>
        </authorList>
    </citation>
    <scope>NUCLEOTIDE SEQUENCE [LARGE SCALE GENOMIC DNA]</scope>
</reference>
<gene>
    <name evidence="7" type="ORF">A2373_03085</name>
</gene>
<sequence>MKIQKCENRQDWDNYLNKQKNAEFLQSWEWGEFQEKAGARVIRLQIEENGVVFWQGQGFEQKLFLGIRFIYLPRFQVSGFRFQVSELFEYLKKQGYMFARIEPVGAMGDISMFDIVKVNNRQPKNTLVFDITKSEEELKEQMHQKTRYNIGLAERKGVAVKAEKNIDAFWRLNEETKARDKFKSHNKEYYKKMLDMEICHQLTAYNGNVPVASNICINFGGVFTYLHGASGNESRNLMAPYLLQWECIKFAKKIGAREYDFGGTAPLCFEQEIKSLGIKTPTCFNNFCWDVTHKWTGITRFKAGFGGAPKNYPDAVEVVFKKGMYKLFNKFKKIL</sequence>
<dbReference type="EMBL" id="MFQS01000042">
    <property type="protein sequence ID" value="OGH82389.1"/>
    <property type="molecule type" value="Genomic_DNA"/>
</dbReference>
<keyword evidence="2" id="KW-0808">Transferase</keyword>
<comment type="caution">
    <text evidence="7">The sequence shown here is derived from an EMBL/GenBank/DDBJ whole genome shotgun (WGS) entry which is preliminary data.</text>
</comment>
<dbReference type="AlphaFoldDB" id="A0A1F6NEX0"/>
<accession>A0A1F6NEX0</accession>
<dbReference type="Pfam" id="PF02388">
    <property type="entry name" value="FemAB"/>
    <property type="match status" value="2"/>
</dbReference>
<dbReference type="GO" id="GO:0008360">
    <property type="term" value="P:regulation of cell shape"/>
    <property type="evidence" value="ECO:0007669"/>
    <property type="project" value="UniProtKB-KW"/>
</dbReference>
<evidence type="ECO:0000256" key="2">
    <source>
        <dbReference type="ARBA" id="ARBA00022679"/>
    </source>
</evidence>
<protein>
    <recommendedName>
        <fullName evidence="9">BioF2-like acetyltransferase domain-containing protein</fullName>
    </recommendedName>
</protein>
<dbReference type="SUPFAM" id="SSF55729">
    <property type="entry name" value="Acyl-CoA N-acyltransferases (Nat)"/>
    <property type="match status" value="2"/>
</dbReference>
<dbReference type="InterPro" id="IPR003447">
    <property type="entry name" value="FEMABX"/>
</dbReference>
<evidence type="ECO:0000256" key="3">
    <source>
        <dbReference type="ARBA" id="ARBA00022960"/>
    </source>
</evidence>
<dbReference type="STRING" id="1798697.A2373_03085"/>
<evidence type="ECO:0000256" key="1">
    <source>
        <dbReference type="ARBA" id="ARBA00009943"/>
    </source>
</evidence>
<comment type="similarity">
    <text evidence="1">Belongs to the FemABX family.</text>
</comment>
<keyword evidence="5" id="KW-0012">Acyltransferase</keyword>